<name>I1IFG1_BRADI</name>
<reference evidence="3" key="2">
    <citation type="submission" date="2017-06" db="EMBL/GenBank/DDBJ databases">
        <title>WGS assembly of Brachypodium distachyon.</title>
        <authorList>
            <consortium name="The International Brachypodium Initiative"/>
            <person name="Lucas S."/>
            <person name="Harmon-Smith M."/>
            <person name="Lail K."/>
            <person name="Tice H."/>
            <person name="Grimwood J."/>
            <person name="Bruce D."/>
            <person name="Barry K."/>
            <person name="Shu S."/>
            <person name="Lindquist E."/>
            <person name="Wang M."/>
            <person name="Pitluck S."/>
            <person name="Vogel J.P."/>
            <person name="Garvin D.F."/>
            <person name="Mockler T.C."/>
            <person name="Schmutz J."/>
            <person name="Rokhsar D."/>
            <person name="Bevan M.W."/>
        </authorList>
    </citation>
    <scope>NUCLEOTIDE SEQUENCE</scope>
    <source>
        <strain evidence="3">Bd21</strain>
    </source>
</reference>
<dbReference type="eggNOG" id="ENOG502QQTY">
    <property type="taxonomic scope" value="Eukaryota"/>
</dbReference>
<feature type="compositionally biased region" description="Basic residues" evidence="1">
    <location>
        <begin position="352"/>
        <end position="364"/>
    </location>
</feature>
<dbReference type="Proteomes" id="UP000008810">
    <property type="component" value="Chromosome 3"/>
</dbReference>
<dbReference type="EMBL" id="CM000882">
    <property type="protein sequence ID" value="KQK01998.1"/>
    <property type="molecule type" value="Genomic_DNA"/>
</dbReference>
<dbReference type="GO" id="GO:0008017">
    <property type="term" value="F:microtubule binding"/>
    <property type="evidence" value="ECO:0000318"/>
    <property type="project" value="GO_Central"/>
</dbReference>
<dbReference type="InterPro" id="IPR057600">
    <property type="entry name" value="TORTIFOLIA1/SINE1-2_N"/>
</dbReference>
<dbReference type="OrthoDB" id="1904066at2759"/>
<dbReference type="InterPro" id="IPR011989">
    <property type="entry name" value="ARM-like"/>
</dbReference>
<dbReference type="HOGENOM" id="CLU_025475_0_0_1"/>
<evidence type="ECO:0000313" key="3">
    <source>
        <dbReference type="EMBL" id="KQK01998.1"/>
    </source>
</evidence>
<dbReference type="OMA" id="LNHKNWD"/>
<feature type="domain" description="TORTIFOLIA1/SINE1-2 N-terminal" evidence="2">
    <location>
        <begin position="16"/>
        <end position="284"/>
    </location>
</feature>
<protein>
    <recommendedName>
        <fullName evidence="2">TORTIFOLIA1/SINE1-2 N-terminal domain-containing protein</fullName>
    </recommendedName>
</protein>
<evidence type="ECO:0000313" key="5">
    <source>
        <dbReference type="Proteomes" id="UP000008810"/>
    </source>
</evidence>
<dbReference type="Gene3D" id="1.25.10.10">
    <property type="entry name" value="Leucine-rich Repeat Variant"/>
    <property type="match status" value="1"/>
</dbReference>
<evidence type="ECO:0000256" key="1">
    <source>
        <dbReference type="SAM" id="MobiDB-lite"/>
    </source>
</evidence>
<dbReference type="SUPFAM" id="SSF48371">
    <property type="entry name" value="ARM repeat"/>
    <property type="match status" value="1"/>
</dbReference>
<dbReference type="PANTHER" id="PTHR31355">
    <property type="entry name" value="MICROTUBULE-ASSOCIATED PROTEIN TORTIFOLIA1"/>
    <property type="match status" value="1"/>
</dbReference>
<feature type="compositionally biased region" description="Low complexity" evidence="1">
    <location>
        <begin position="300"/>
        <end position="312"/>
    </location>
</feature>
<dbReference type="InterPro" id="IPR016024">
    <property type="entry name" value="ARM-type_fold"/>
</dbReference>
<feature type="region of interest" description="Disordered" evidence="1">
    <location>
        <begin position="295"/>
        <end position="381"/>
    </location>
</feature>
<dbReference type="KEGG" id="bdi:100841641"/>
<dbReference type="FunFam" id="1.25.10.10:FF:000586">
    <property type="entry name" value="Microtubule-associated protein TORTIFOLIA1"/>
    <property type="match status" value="1"/>
</dbReference>
<reference evidence="3 4" key="1">
    <citation type="journal article" date="2010" name="Nature">
        <title>Genome sequencing and analysis of the model grass Brachypodium distachyon.</title>
        <authorList>
            <consortium name="International Brachypodium Initiative"/>
        </authorList>
    </citation>
    <scope>NUCLEOTIDE SEQUENCE [LARGE SCALE GENOMIC DNA]</scope>
    <source>
        <strain evidence="3 4">Bd21</strain>
    </source>
</reference>
<reference evidence="4" key="3">
    <citation type="submission" date="2018-08" db="UniProtKB">
        <authorList>
            <consortium name="EnsemblPlants"/>
        </authorList>
    </citation>
    <scope>IDENTIFICATION</scope>
    <source>
        <strain evidence="4">cv. Bd21</strain>
    </source>
</reference>
<feature type="region of interest" description="Disordered" evidence="1">
    <location>
        <begin position="551"/>
        <end position="572"/>
    </location>
</feature>
<dbReference type="Pfam" id="PF24714">
    <property type="entry name" value="TOR1L1_N"/>
    <property type="match status" value="1"/>
</dbReference>
<evidence type="ECO:0000259" key="2">
    <source>
        <dbReference type="Pfam" id="PF24714"/>
    </source>
</evidence>
<evidence type="ECO:0000313" key="4">
    <source>
        <dbReference type="EnsemblPlants" id="KQK01998"/>
    </source>
</evidence>
<dbReference type="AlphaFoldDB" id="I1IFG1"/>
<dbReference type="STRING" id="15368.I1IFG1"/>
<dbReference type="Gramene" id="KQK01998">
    <property type="protein sequence ID" value="KQK01998"/>
    <property type="gene ID" value="BRADI_3g59730v3"/>
</dbReference>
<feature type="compositionally biased region" description="Polar residues" evidence="1">
    <location>
        <begin position="553"/>
        <end position="572"/>
    </location>
</feature>
<dbReference type="RefSeq" id="XP_003570678.1">
    <property type="nucleotide sequence ID" value="XM_003570630.4"/>
</dbReference>
<dbReference type="PANTHER" id="PTHR31355:SF29">
    <property type="entry name" value="OS02G0739900 PROTEIN"/>
    <property type="match status" value="1"/>
</dbReference>
<dbReference type="GO" id="GO:0005874">
    <property type="term" value="C:microtubule"/>
    <property type="evidence" value="ECO:0007669"/>
    <property type="project" value="InterPro"/>
</dbReference>
<proteinExistence type="predicted"/>
<accession>I1IFG1</accession>
<organism evidence="3">
    <name type="scientific">Brachypodium distachyon</name>
    <name type="common">Purple false brome</name>
    <name type="synonym">Trachynia distachya</name>
    <dbReference type="NCBI Taxonomy" id="15368"/>
    <lineage>
        <taxon>Eukaryota</taxon>
        <taxon>Viridiplantae</taxon>
        <taxon>Streptophyta</taxon>
        <taxon>Embryophyta</taxon>
        <taxon>Tracheophyta</taxon>
        <taxon>Spermatophyta</taxon>
        <taxon>Magnoliopsida</taxon>
        <taxon>Liliopsida</taxon>
        <taxon>Poales</taxon>
        <taxon>Poaceae</taxon>
        <taxon>BOP clade</taxon>
        <taxon>Pooideae</taxon>
        <taxon>Stipodae</taxon>
        <taxon>Brachypodieae</taxon>
        <taxon>Brachypodium</taxon>
    </lineage>
</organism>
<feature type="compositionally biased region" description="Polar residues" evidence="1">
    <location>
        <begin position="322"/>
        <end position="332"/>
    </location>
</feature>
<dbReference type="FunCoup" id="I1IFG1">
    <property type="interactions" value="2137"/>
</dbReference>
<keyword evidence="5" id="KW-1185">Reference proteome</keyword>
<dbReference type="EnsemblPlants" id="KQK01998">
    <property type="protein sequence ID" value="KQK01998"/>
    <property type="gene ID" value="BRADI_3g59730v3"/>
</dbReference>
<gene>
    <name evidence="4" type="primary">LOC100841641</name>
    <name evidence="3" type="ORF">BRADI_3g59730v3</name>
</gene>
<dbReference type="InterPro" id="IPR033337">
    <property type="entry name" value="TORTIFOLIA1/SINE1-2"/>
</dbReference>
<sequence>MGTAARPRGAAAAEPLKQRVNRCLLRLSDRDTEAMAAAELDAIARTLGADELAAFVSAVSDARPTDKAPLRRHTLRLLALLAASQPRDAVAPLVPRILAAALRRVRDQDSSVRAALVDAARSSAAAASSASAALSPLADALLHEQDQCAQLAAALAMAAAVEASALTADLASYLHRLQPRLLKLLRSNAFKAKPALITLIGASAAVAGAAEVTASIPCLRDAIGSDDWAARKAAAEALAALALEYKDLLLTYKSSCIAYFEARRFDKVKIVRESMSRMIEAWKEIPDVEEEEFSSCTAPVSQSQRRSSVAGSASGGGYPTASLGSNSVQSATRRNRPPTGRSPPPDVSPGAAKRHSPSSIRNKKLSPPSYRKVGQAKSSGYKDEIAIAPDATPIKEVTEEKLLKGNNTRSRLESRRALFQGSEERTAKLAGQRAGSRVVPYEGGNLEEISEVEGGPERFQSGHKDEGLLEIKSQLLQIEKQQSSLLDLLQKFMGKSENGMNSLETRVHGLEMALDEISRDLAVSSERMSNSEPRLNSCCILSPKFWRRHDGGRNSSRFSSSDVPNSSEGSRTSYKWERQKFGVQGGFITNPLAEPNISSVGGTVVTQEGRRKELALQKSRMG</sequence>
<dbReference type="GeneID" id="100841641"/>